<dbReference type="GeneID" id="113205274"/>
<evidence type="ECO:0000256" key="2">
    <source>
        <dbReference type="SAM" id="Phobius"/>
    </source>
</evidence>
<accession>A0A6J1S7H6</accession>
<dbReference type="AlphaFoldDB" id="A0A6J1S7H6"/>
<feature type="transmembrane region" description="Helical" evidence="2">
    <location>
        <begin position="493"/>
        <end position="511"/>
    </location>
</feature>
<feature type="transmembrane region" description="Helical" evidence="2">
    <location>
        <begin position="453"/>
        <end position="473"/>
    </location>
</feature>
<gene>
    <name evidence="4" type="primary">LOC113205274</name>
</gene>
<keyword evidence="3" id="KW-1185">Reference proteome</keyword>
<feature type="transmembrane region" description="Helical" evidence="2">
    <location>
        <begin position="55"/>
        <end position="77"/>
    </location>
</feature>
<evidence type="ECO:0000256" key="1">
    <source>
        <dbReference type="SAM" id="MobiDB-lite"/>
    </source>
</evidence>
<keyword evidence="2" id="KW-0472">Membrane</keyword>
<sequence length="536" mass="59642">MDEDEQEDLLVNVSDSEDSPEENDAYLDLSRKVNHSPPFRHGLGGRCCFKKRVEFLSTGVLCLFSASALLILLPLYLESSSQVADIYPSIIFCCATSSVLTLSFICLCAKFQIFSLSGFQKNVLPPVPIWKLVQIGSFHSLGGLCVLYALDRQRVLCHLQDPLKGVILVFSMVFYFCFSRKIMGLQKVFCATTIVIGLFVSVDYALCDEFHCRGYEREKVEDDGGQWNRATHFLWGLIYLVGLALWCFHFSLLEGQIVSLRLEYQLVCTSPTSLLETISCMVSSQSDATQQEVQWGTSEPPLTADELPTSISSTINYQNRENEDQSNALGLDNRLIVQRGNPSAGTKHLSACSLAFWVYAVSFVITLLLFWTSLIPSVGKISTWSELLNTTHLGLLCHFQTSSGFNQSTTVITMASQQISCGLLAQYGWLFAICLLLFSASAYHFLLLCQSSVFTVAVITSALPIANVFWSLFRLSPASGGYIEWWPNFTPELVCTLLGIPIIGTGLVLLCKAHWTNTTQKELCCTLRYHPRPAPT</sequence>
<dbReference type="KEGG" id="foc:113205274"/>
<feature type="transmembrane region" description="Helical" evidence="2">
    <location>
        <begin position="89"/>
        <end position="109"/>
    </location>
</feature>
<dbReference type="Proteomes" id="UP000504606">
    <property type="component" value="Unplaced"/>
</dbReference>
<keyword evidence="2" id="KW-0812">Transmembrane</keyword>
<organism evidence="3 4">
    <name type="scientific">Frankliniella occidentalis</name>
    <name type="common">Western flower thrips</name>
    <name type="synonym">Euthrips occidentalis</name>
    <dbReference type="NCBI Taxonomy" id="133901"/>
    <lineage>
        <taxon>Eukaryota</taxon>
        <taxon>Metazoa</taxon>
        <taxon>Ecdysozoa</taxon>
        <taxon>Arthropoda</taxon>
        <taxon>Hexapoda</taxon>
        <taxon>Insecta</taxon>
        <taxon>Pterygota</taxon>
        <taxon>Neoptera</taxon>
        <taxon>Paraneoptera</taxon>
        <taxon>Thysanoptera</taxon>
        <taxon>Terebrantia</taxon>
        <taxon>Thripoidea</taxon>
        <taxon>Thripidae</taxon>
        <taxon>Frankliniella</taxon>
    </lineage>
</organism>
<reference evidence="4" key="1">
    <citation type="submission" date="2025-08" db="UniProtKB">
        <authorList>
            <consortium name="RefSeq"/>
        </authorList>
    </citation>
    <scope>IDENTIFICATION</scope>
    <source>
        <tissue evidence="4">Whole organism</tissue>
    </source>
</reference>
<proteinExistence type="predicted"/>
<name>A0A6J1S7H6_FRAOC</name>
<protein>
    <submittedName>
        <fullName evidence="4">Uncharacterized protein LOC113205274</fullName>
    </submittedName>
</protein>
<feature type="transmembrane region" description="Helical" evidence="2">
    <location>
        <begin position="185"/>
        <end position="206"/>
    </location>
</feature>
<keyword evidence="2" id="KW-1133">Transmembrane helix</keyword>
<dbReference type="RefSeq" id="XP_026276613.1">
    <property type="nucleotide sequence ID" value="XM_026420828.2"/>
</dbReference>
<evidence type="ECO:0000313" key="4">
    <source>
        <dbReference type="RefSeq" id="XP_026276613.1"/>
    </source>
</evidence>
<dbReference type="OrthoDB" id="6355263at2759"/>
<feature type="transmembrane region" description="Helical" evidence="2">
    <location>
        <begin position="233"/>
        <end position="253"/>
    </location>
</feature>
<feature type="transmembrane region" description="Helical" evidence="2">
    <location>
        <begin position="354"/>
        <end position="375"/>
    </location>
</feature>
<evidence type="ECO:0000313" key="3">
    <source>
        <dbReference type="Proteomes" id="UP000504606"/>
    </source>
</evidence>
<feature type="region of interest" description="Disordered" evidence="1">
    <location>
        <begin position="1"/>
        <end position="22"/>
    </location>
</feature>
<feature type="transmembrane region" description="Helical" evidence="2">
    <location>
        <begin position="427"/>
        <end position="446"/>
    </location>
</feature>